<dbReference type="Proteomes" id="UP000472260">
    <property type="component" value="Unassembled WGS sequence"/>
</dbReference>
<dbReference type="Pfam" id="PF07653">
    <property type="entry name" value="SH3_2"/>
    <property type="match status" value="1"/>
</dbReference>
<organism evidence="4 5">
    <name type="scientific">Sinocyclocheilus anshuiensis</name>
    <dbReference type="NCBI Taxonomy" id="1608454"/>
    <lineage>
        <taxon>Eukaryota</taxon>
        <taxon>Metazoa</taxon>
        <taxon>Chordata</taxon>
        <taxon>Craniata</taxon>
        <taxon>Vertebrata</taxon>
        <taxon>Euteleostomi</taxon>
        <taxon>Actinopterygii</taxon>
        <taxon>Neopterygii</taxon>
        <taxon>Teleostei</taxon>
        <taxon>Ostariophysi</taxon>
        <taxon>Cypriniformes</taxon>
        <taxon>Cyprinidae</taxon>
        <taxon>Cyprininae</taxon>
        <taxon>Sinocyclocheilus</taxon>
    </lineage>
</organism>
<evidence type="ECO:0000313" key="5">
    <source>
        <dbReference type="Proteomes" id="UP000472260"/>
    </source>
</evidence>
<keyword evidence="5" id="KW-1185">Reference proteome</keyword>
<dbReference type="PRINTS" id="PR00452">
    <property type="entry name" value="SH3DOMAIN"/>
</dbReference>
<evidence type="ECO:0000313" key="4">
    <source>
        <dbReference type="Ensembl" id="ENSSANP00000007852.1"/>
    </source>
</evidence>
<dbReference type="AlphaFoldDB" id="A0A671KKE5"/>
<dbReference type="Gene3D" id="2.30.30.40">
    <property type="entry name" value="SH3 Domains"/>
    <property type="match status" value="1"/>
</dbReference>
<dbReference type="SUPFAM" id="SSF50044">
    <property type="entry name" value="SH3-domain"/>
    <property type="match status" value="1"/>
</dbReference>
<dbReference type="Ensembl" id="ENSSANT00000008436.1">
    <property type="protein sequence ID" value="ENSSANP00000007852.1"/>
    <property type="gene ID" value="ENSSANG00000004483.1"/>
</dbReference>
<evidence type="ECO:0000256" key="2">
    <source>
        <dbReference type="PROSITE-ProRule" id="PRU00192"/>
    </source>
</evidence>
<dbReference type="InterPro" id="IPR036028">
    <property type="entry name" value="SH3-like_dom_sf"/>
</dbReference>
<feature type="domain" description="SH3" evidence="3">
    <location>
        <begin position="43"/>
        <end position="100"/>
    </location>
</feature>
<keyword evidence="1 2" id="KW-0728">SH3 domain</keyword>
<dbReference type="PROSITE" id="PS50002">
    <property type="entry name" value="SH3"/>
    <property type="match status" value="1"/>
</dbReference>
<protein>
    <recommendedName>
        <fullName evidence="3">SH3 domain-containing protein</fullName>
    </recommendedName>
</protein>
<proteinExistence type="predicted"/>
<dbReference type="InterPro" id="IPR001452">
    <property type="entry name" value="SH3_domain"/>
</dbReference>
<name>A0A671KKE5_9TELE</name>
<evidence type="ECO:0000259" key="3">
    <source>
        <dbReference type="PROSITE" id="PS50002"/>
    </source>
</evidence>
<accession>A0A671KKE5</accession>
<reference evidence="4" key="2">
    <citation type="submission" date="2025-09" db="UniProtKB">
        <authorList>
            <consortium name="Ensembl"/>
        </authorList>
    </citation>
    <scope>IDENTIFICATION</scope>
</reference>
<dbReference type="SMART" id="SM00326">
    <property type="entry name" value="SH3"/>
    <property type="match status" value="1"/>
</dbReference>
<sequence length="106" mass="12707">TDKEGFTHRLAYVNIHRQHISYIQHSFFDHWKEYDNWQEYDHHDTLIIVPAHHFLCTDSHLGFSKDDVITVLEKEGEWWRGCIGDQSGFFPSNYVKPKEPDVCIFR</sequence>
<evidence type="ECO:0000256" key="1">
    <source>
        <dbReference type="ARBA" id="ARBA00022443"/>
    </source>
</evidence>
<reference evidence="4" key="1">
    <citation type="submission" date="2025-08" db="UniProtKB">
        <authorList>
            <consortium name="Ensembl"/>
        </authorList>
    </citation>
    <scope>IDENTIFICATION</scope>
</reference>